<reference evidence="2" key="2">
    <citation type="journal article" date="2014" name="Proc. Natl. Acad. Sci. U.S.A.">
        <title>Extensive sampling of basidiomycete genomes demonstrates inadequacy of the white rot/brown rot paradigm for wood decay fungi.</title>
        <authorList>
            <person name="Riley R."/>
            <person name="Salamov A.A."/>
            <person name="Brown D.W."/>
            <person name="Nagy L.G."/>
            <person name="Floudas D."/>
            <person name="Held B.W."/>
            <person name="Levasseur A."/>
            <person name="Lombard V."/>
            <person name="Morin E."/>
            <person name="Otillar R."/>
            <person name="Lindquist E.A."/>
            <person name="Sun H."/>
            <person name="LaButti K.M."/>
            <person name="Schmutz J."/>
            <person name="Jabbour D."/>
            <person name="Luo H."/>
            <person name="Baker S.E."/>
            <person name="Pisabarro A.G."/>
            <person name="Walton J.D."/>
            <person name="Blanchette R.A."/>
            <person name="Henrissat B."/>
            <person name="Martin F."/>
            <person name="Cullen D."/>
            <person name="Hibbett D.S."/>
            <person name="Grigoriev I.V."/>
        </authorList>
    </citation>
    <scope>NUCLEOTIDE SEQUENCE</scope>
    <source>
        <strain evidence="2">PC15</strain>
    </source>
</reference>
<reference evidence="3" key="1">
    <citation type="journal article" date="2014" name="Proc. Natl. Acad. Sci. U.S.A.">
        <title>Extensive sampling of basidiomycete genomes demonstrates inadequacy of the white-rot/brown-rot paradigm for wood decay fungi.</title>
        <authorList>
            <person name="Riley R."/>
            <person name="Salamov A.A."/>
            <person name="Brown D.W."/>
            <person name="Nagy L.G."/>
            <person name="Floudas D."/>
            <person name="Held B.W."/>
            <person name="Levasseur A."/>
            <person name="Lombard V."/>
            <person name="Morin E."/>
            <person name="Otillar R."/>
            <person name="Lindquist E.A."/>
            <person name="Sun H."/>
            <person name="LaButti K.M."/>
            <person name="Schmutz J."/>
            <person name="Jabbour D."/>
            <person name="Luo H."/>
            <person name="Baker S.E."/>
            <person name="Pisabarro A.G."/>
            <person name="Walton J.D."/>
            <person name="Blanchette R.A."/>
            <person name="Henrissat B."/>
            <person name="Martin F."/>
            <person name="Cullen D."/>
            <person name="Hibbett D.S."/>
            <person name="Grigoriev I.V."/>
        </authorList>
    </citation>
    <scope>NUCLEOTIDE SEQUENCE [LARGE SCALE GENOMIC DNA]</scope>
    <source>
        <strain evidence="3">PC15</strain>
    </source>
</reference>
<protein>
    <submittedName>
        <fullName evidence="2">Uncharacterized protein</fullName>
    </submittedName>
</protein>
<gene>
    <name evidence="1" type="ORF">PLEOSDRAFT_1100874</name>
    <name evidence="2" type="ORF">PLEOSDRAFT_154623</name>
</gene>
<accession>A0A067NZK4</accession>
<dbReference type="Proteomes" id="UP000027073">
    <property type="component" value="Unassembled WGS sequence"/>
</dbReference>
<sequence length="121" mass="13767">MALKDQFSADSPQHQLPLSTLLPAMHHPLASRFTRQEAPASDTTSRNVYDAGSTFLHLNTLRRNCEPKRQRTGTTQYHQRHTHLGIAWYCLSLPTARQKPINVSRAHNTANMAYDDDDEAR</sequence>
<dbReference type="EMBL" id="KL198005">
    <property type="protein sequence ID" value="KDQ32390.1"/>
    <property type="molecule type" value="Genomic_DNA"/>
</dbReference>
<evidence type="ECO:0000313" key="3">
    <source>
        <dbReference type="Proteomes" id="UP000027073"/>
    </source>
</evidence>
<dbReference type="EMBL" id="KL198005">
    <property type="protein sequence ID" value="KDQ32410.1"/>
    <property type="molecule type" value="Genomic_DNA"/>
</dbReference>
<evidence type="ECO:0000313" key="1">
    <source>
        <dbReference type="EMBL" id="KDQ32390.1"/>
    </source>
</evidence>
<dbReference type="HOGENOM" id="CLU_2039009_0_0_1"/>
<evidence type="ECO:0000313" key="2">
    <source>
        <dbReference type="EMBL" id="KDQ32410.1"/>
    </source>
</evidence>
<name>A0A067NZK4_PLEO1</name>
<dbReference type="VEuPathDB" id="FungiDB:PLEOSDRAFT_154623"/>
<organism evidence="2 3">
    <name type="scientific">Pleurotus ostreatus (strain PC15)</name>
    <name type="common">Oyster mushroom</name>
    <dbReference type="NCBI Taxonomy" id="1137138"/>
    <lineage>
        <taxon>Eukaryota</taxon>
        <taxon>Fungi</taxon>
        <taxon>Dikarya</taxon>
        <taxon>Basidiomycota</taxon>
        <taxon>Agaricomycotina</taxon>
        <taxon>Agaricomycetes</taxon>
        <taxon>Agaricomycetidae</taxon>
        <taxon>Agaricales</taxon>
        <taxon>Pleurotineae</taxon>
        <taxon>Pleurotaceae</taxon>
        <taxon>Pleurotus</taxon>
    </lineage>
</organism>
<dbReference type="VEuPathDB" id="FungiDB:PLEOSDRAFT_1100874"/>
<proteinExistence type="predicted"/>
<dbReference type="AlphaFoldDB" id="A0A067NZK4"/>